<dbReference type="Proteomes" id="UP000185783">
    <property type="component" value="Unassembled WGS sequence"/>
</dbReference>
<dbReference type="EMBL" id="LVVZ01000022">
    <property type="protein sequence ID" value="OKL43040.1"/>
    <property type="molecule type" value="Genomic_DNA"/>
</dbReference>
<gene>
    <name evidence="1" type="ORF">A3843_14980</name>
</gene>
<protein>
    <submittedName>
        <fullName evidence="1">Uncharacterized protein</fullName>
    </submittedName>
</protein>
<evidence type="ECO:0000313" key="2">
    <source>
        <dbReference type="Proteomes" id="UP000185783"/>
    </source>
</evidence>
<evidence type="ECO:0000313" key="1">
    <source>
        <dbReference type="EMBL" id="OKL43040.1"/>
    </source>
</evidence>
<reference evidence="1 2" key="1">
    <citation type="submission" date="2016-03" db="EMBL/GenBank/DDBJ databases">
        <title>Genome sequence of Nesiotobacter sp. nov., a moderately halophilic alphaproteobacterium isolated from the Yellow Sea, China.</title>
        <authorList>
            <person name="Zhang G."/>
            <person name="Zhang R."/>
        </authorList>
    </citation>
    <scope>NUCLEOTIDE SEQUENCE [LARGE SCALE GENOMIC DNA]</scope>
    <source>
        <strain evidence="1 2">WB1-6</strain>
    </source>
</reference>
<name>A0A1U7JE64_9HYPH</name>
<proteinExistence type="predicted"/>
<keyword evidence="2" id="KW-1185">Reference proteome</keyword>
<dbReference type="AlphaFoldDB" id="A0A1U7JE64"/>
<sequence length="61" mass="6786">MKVILRIQPPFLASATPTFNARVMPSSAGKHWGHHSKKARALRAFSTFNKNDKIYPSAFGT</sequence>
<accession>A0A1U7JE64</accession>
<comment type="caution">
    <text evidence="1">The sequence shown here is derived from an EMBL/GenBank/DDBJ whole genome shotgun (WGS) entry which is preliminary data.</text>
</comment>
<organism evidence="1 2">
    <name type="scientific">Pseudovibrio exalbescens</name>
    <dbReference type="NCBI Taxonomy" id="197461"/>
    <lineage>
        <taxon>Bacteria</taxon>
        <taxon>Pseudomonadati</taxon>
        <taxon>Pseudomonadota</taxon>
        <taxon>Alphaproteobacteria</taxon>
        <taxon>Hyphomicrobiales</taxon>
        <taxon>Stappiaceae</taxon>
        <taxon>Pseudovibrio</taxon>
    </lineage>
</organism>